<sequence>MIRFVLCQTRQGKNRLSRWYVPISENEKNKLEVEISRSVSARDRRWTNFVEYRNYKLIYRQYAGLIFTFCVDVNENELAIYEFIHFFVEVLDKYFQNVCELDVVFHFDRVYHILDEILLCGEVVETSHLAVIEKLKEIDKLD</sequence>
<organism evidence="12 13">
    <name type="scientific">Cardiosporidium cionae</name>
    <dbReference type="NCBI Taxonomy" id="476202"/>
    <lineage>
        <taxon>Eukaryota</taxon>
        <taxon>Sar</taxon>
        <taxon>Alveolata</taxon>
        <taxon>Apicomplexa</taxon>
        <taxon>Aconoidasida</taxon>
        <taxon>Nephromycida</taxon>
        <taxon>Cardiosporidium</taxon>
    </lineage>
</organism>
<evidence type="ECO:0000256" key="7">
    <source>
        <dbReference type="ARBA" id="ARBA00022927"/>
    </source>
</evidence>
<dbReference type="EMBL" id="JADAQX010001022">
    <property type="protein sequence ID" value="KAF8819031.1"/>
    <property type="molecule type" value="Genomic_DNA"/>
</dbReference>
<evidence type="ECO:0000313" key="12">
    <source>
        <dbReference type="EMBL" id="KAF8819031.1"/>
    </source>
</evidence>
<dbReference type="InterPro" id="IPR027156">
    <property type="entry name" value="APS2"/>
</dbReference>
<dbReference type="Pfam" id="PF01217">
    <property type="entry name" value="Clat_adaptor_s"/>
    <property type="match status" value="1"/>
</dbReference>
<evidence type="ECO:0000256" key="10">
    <source>
        <dbReference type="PIRNR" id="PIRNR015588"/>
    </source>
</evidence>
<evidence type="ECO:0000256" key="6">
    <source>
        <dbReference type="ARBA" id="ARBA00022583"/>
    </source>
</evidence>
<evidence type="ECO:0000256" key="3">
    <source>
        <dbReference type="ARBA" id="ARBA00006972"/>
    </source>
</evidence>
<dbReference type="InterPro" id="IPR011012">
    <property type="entry name" value="Longin-like_dom_sf"/>
</dbReference>
<evidence type="ECO:0000256" key="9">
    <source>
        <dbReference type="ARBA" id="ARBA00023176"/>
    </source>
</evidence>
<keyword evidence="4 10" id="KW-0813">Transport</keyword>
<proteinExistence type="inferred from homology"/>
<evidence type="ECO:0000313" key="13">
    <source>
        <dbReference type="Proteomes" id="UP000823046"/>
    </source>
</evidence>
<accession>A0ABQ7J4T7</accession>
<dbReference type="PANTHER" id="PTHR11753">
    <property type="entry name" value="ADAPTOR COMPLEXES SMALL SUBUNIT FAMILY"/>
    <property type="match status" value="1"/>
</dbReference>
<evidence type="ECO:0000256" key="1">
    <source>
        <dbReference type="ARBA" id="ARBA00004236"/>
    </source>
</evidence>
<keyword evidence="6" id="KW-0254">Endocytosis</keyword>
<comment type="subcellular location">
    <subcellularLocation>
        <location evidence="1">Cell membrane</location>
    </subcellularLocation>
    <subcellularLocation>
        <location evidence="2">Membrane</location>
        <location evidence="2">Coated pit</location>
        <topology evidence="2">Peripheral membrane protein</topology>
        <orientation evidence="2">Cytoplasmic side</orientation>
    </subcellularLocation>
</comment>
<keyword evidence="5" id="KW-1003">Cell membrane</keyword>
<evidence type="ECO:0000259" key="11">
    <source>
        <dbReference type="Pfam" id="PF01217"/>
    </source>
</evidence>
<comment type="similarity">
    <text evidence="3 10">Belongs to the adaptor complexes small subunit family.</text>
</comment>
<feature type="domain" description="AP complex mu/sigma subunit" evidence="11">
    <location>
        <begin position="1"/>
        <end position="141"/>
    </location>
</feature>
<evidence type="ECO:0000256" key="4">
    <source>
        <dbReference type="ARBA" id="ARBA00022448"/>
    </source>
</evidence>
<dbReference type="CDD" id="cd14833">
    <property type="entry name" value="AP2_sigma"/>
    <property type="match status" value="1"/>
</dbReference>
<keyword evidence="13" id="KW-1185">Reference proteome</keyword>
<dbReference type="InterPro" id="IPR022775">
    <property type="entry name" value="AP_mu_sigma_su"/>
</dbReference>
<evidence type="ECO:0000256" key="8">
    <source>
        <dbReference type="ARBA" id="ARBA00023136"/>
    </source>
</evidence>
<gene>
    <name evidence="12" type="ORF">IE077_004318</name>
</gene>
<protein>
    <recommendedName>
        <fullName evidence="10">AP complex subunit sigma</fullName>
    </recommendedName>
</protein>
<dbReference type="SUPFAM" id="SSF64356">
    <property type="entry name" value="SNARE-like"/>
    <property type="match status" value="1"/>
</dbReference>
<keyword evidence="8 10" id="KW-0472">Membrane</keyword>
<reference evidence="12 13" key="1">
    <citation type="journal article" date="2020" name="bioRxiv">
        <title>Metabolic contributions of an alphaproteobacterial endosymbiont in the apicomplexan Cardiosporidium cionae.</title>
        <authorList>
            <person name="Hunter E.S."/>
            <person name="Paight C.J."/>
            <person name="Lane C.E."/>
        </authorList>
    </citation>
    <scope>NUCLEOTIDE SEQUENCE [LARGE SCALE GENOMIC DNA]</scope>
    <source>
        <strain evidence="12">ESH_2018</strain>
    </source>
</reference>
<dbReference type="PIRSF" id="PIRSF015588">
    <property type="entry name" value="AP_complex_sigma"/>
    <property type="match status" value="1"/>
</dbReference>
<name>A0ABQ7J4T7_9APIC</name>
<dbReference type="InterPro" id="IPR016635">
    <property type="entry name" value="AP_complex_ssu"/>
</dbReference>
<keyword evidence="7 10" id="KW-0653">Protein transport</keyword>
<evidence type="ECO:0000256" key="5">
    <source>
        <dbReference type="ARBA" id="ARBA00022475"/>
    </source>
</evidence>
<dbReference type="Gene3D" id="3.30.450.60">
    <property type="match status" value="1"/>
</dbReference>
<evidence type="ECO:0000256" key="2">
    <source>
        <dbReference type="ARBA" id="ARBA00004277"/>
    </source>
</evidence>
<keyword evidence="9" id="KW-0168">Coated pit</keyword>
<dbReference type="Proteomes" id="UP000823046">
    <property type="component" value="Unassembled WGS sequence"/>
</dbReference>
<comment type="caution">
    <text evidence="12">The sequence shown here is derived from an EMBL/GenBank/DDBJ whole genome shotgun (WGS) entry which is preliminary data.</text>
</comment>